<feature type="compositionally biased region" description="Polar residues" evidence="1">
    <location>
        <begin position="493"/>
        <end position="503"/>
    </location>
</feature>
<dbReference type="OMA" id="AMHCYEA"/>
<evidence type="ECO:0000256" key="1">
    <source>
        <dbReference type="SAM" id="MobiDB-lite"/>
    </source>
</evidence>
<sequence>MMASSERNLEEDRDEAWEQPQSQVVDVKSTAMVKLARRLPVYQFSRLDQNTDLHLPPDNWLRSEAQLSKTWVTGECTQFSSFAMAETLPDTVGEVDVISAAENIKKLLKIPFNKMQVSMAVHRVGKTLLLDELDLLKHLRSASQGEREWMKTFLLQAVLSEGKNLTMTRKTNELLQSWNLLSKFLCYSIGNSPDESVPQQSYDFEEQHLPQSQSALVQIPDLLPKTKPSEFARQVLWQFEDIRMLIGTDLPIFGEGTHPAVSLRLKDMSSPINVLTGLDYWLDNLMSNVPELAMCYHLNGIVQKYELLKTEEIPNLEEAKFAPQVVKDIAQNILSFLKSHCTKEGHTYWLFKGQDEDVVKLYDLTSLCNEYPNRPWENPFISPVAMLLYRVARNLSMSGPNKKDKSTMYKLLKNCLQLLEGNEGQHPEVAASASHLLSHIFINEDDLNDPQPPAASAPASQKASNKAQRQPADSSSASDEDELVIEEEDERGSSLSVPSMNTQSLKQPSSKHSSSSGMGGFKECGRHRRRSAKTVYASREEKARMALAFIVKGLKSIMKCPQSTDTRGGQKQAAKLPSPLPSPTRVRPLCYSRPSVTRDTGGKAELADTELRQLPGGTVSALDDFGGVDSGAETEQLSKEQEDLFLPEKMMSDTNRDTLGGVVVEAHSTEARNSSEARSTTKLLEQEVTTSSTHVVPVFTSPGMTDKSGQVVEIEGNAKPEEPVISSRSKGSILPGQLPGAVLQEQPNGKDGSSGSSDRSAHFLEDSKPLGAEEPLRLTDLSIAGGKWHPGSWQHELSFLLLKKAGETYLVLAKANRDAERYGLALHFAHMSLFCQSACQSMDDRSSVNLPDPSSALNLLSDQLAVCGDCLTLLTHNLVSYVRQREDFRYSTAEDRLILSEAQQHHLTNDHEWAVDFRNDTEHNLKTSIQCYTLALSEGTGRGDDYLTALRRKQGNAHNELGVCYMNQALAMRNEEGTFQEEQDLWYKSLRCFESGIKIFESVKDTANISLLLCNVGKLMRLCAFSCGESELYKRSEMRQQERYYYNKAVDYYQRALTRLGQRKKNPSLWESVTWELSSTYFAMATILQDHPPLSSMAQEQIEKEILELMNKALQLCEVDDITPAKQPVYQYRTATIHHRLASLHHNAYRNQSSQQKQKHTRSLAELHYQKAIRLFSDLDRPSELLRVLLERVALLEHQFEGQSGVSARIKTLQSALEALLQCRDALNALQKAWGKEARELGMPTSTVQDAGRVDSDVVERGRMSPKAQVDVGEWSRSSDDETADPKGTLSETDVPNSGTRNLGVDPLERQRRTSEEEAVEDPGMHQPAPGSSETGASSAGGQGSQPEGQGSKVKDRLSKEEEEERQRLESIWESRLQYMLRNLVKLHSTNKKGMQQATAYKKMYAASLGRTLPASLSSVPPSPASSTESPVTLLSILDEVQQLFQAIN</sequence>
<gene>
    <name evidence="5" type="primary">LOC110973897</name>
</gene>
<feature type="compositionally biased region" description="Low complexity" evidence="1">
    <location>
        <begin position="504"/>
        <end position="516"/>
    </location>
</feature>
<name>A0A8B7XJ24_ACAPL</name>
<feature type="region of interest" description="Disordered" evidence="1">
    <location>
        <begin position="444"/>
        <end position="537"/>
    </location>
</feature>
<dbReference type="Proteomes" id="UP000694845">
    <property type="component" value="Unplaced"/>
</dbReference>
<evidence type="ECO:0000259" key="3">
    <source>
        <dbReference type="Pfam" id="PF23788"/>
    </source>
</evidence>
<organism evidence="4 5">
    <name type="scientific">Acanthaster planci</name>
    <name type="common">Crown-of-thorns starfish</name>
    <dbReference type="NCBI Taxonomy" id="133434"/>
    <lineage>
        <taxon>Eukaryota</taxon>
        <taxon>Metazoa</taxon>
        <taxon>Echinodermata</taxon>
        <taxon>Eleutherozoa</taxon>
        <taxon>Asterozoa</taxon>
        <taxon>Asteroidea</taxon>
        <taxon>Valvatacea</taxon>
        <taxon>Valvatida</taxon>
        <taxon>Acanthasteridae</taxon>
        <taxon>Acanthaster</taxon>
    </lineage>
</organism>
<keyword evidence="4" id="KW-1185">Reference proteome</keyword>
<dbReference type="InterPro" id="IPR056583">
    <property type="entry name" value="EDRF1_TPR"/>
</dbReference>
<accession>A0A8B7XJ24</accession>
<feature type="region of interest" description="Disordered" evidence="1">
    <location>
        <begin position="717"/>
        <end position="768"/>
    </location>
</feature>
<evidence type="ECO:0000259" key="2">
    <source>
        <dbReference type="Pfam" id="PF23723"/>
    </source>
</evidence>
<feature type="compositionally biased region" description="Low complexity" evidence="1">
    <location>
        <begin position="1328"/>
        <end position="1338"/>
    </location>
</feature>
<feature type="region of interest" description="Disordered" evidence="1">
    <location>
        <begin position="561"/>
        <end position="602"/>
    </location>
</feature>
<dbReference type="Pfam" id="PF23723">
    <property type="entry name" value="TPR_EDRF1"/>
    <property type="match status" value="1"/>
</dbReference>
<feature type="compositionally biased region" description="Basic and acidic residues" evidence="1">
    <location>
        <begin position="1252"/>
        <end position="1263"/>
    </location>
</feature>
<dbReference type="GO" id="GO:0045893">
    <property type="term" value="P:positive regulation of DNA-templated transcription"/>
    <property type="evidence" value="ECO:0007669"/>
    <property type="project" value="TreeGrafter"/>
</dbReference>
<dbReference type="GeneID" id="110973897"/>
<evidence type="ECO:0000313" key="5">
    <source>
        <dbReference type="RefSeq" id="XP_022080799.1"/>
    </source>
</evidence>
<feature type="compositionally biased region" description="Acidic residues" evidence="1">
    <location>
        <begin position="478"/>
        <end position="490"/>
    </location>
</feature>
<dbReference type="RefSeq" id="XP_022080799.1">
    <property type="nucleotide sequence ID" value="XM_022225107.1"/>
</dbReference>
<dbReference type="KEGG" id="aplc:110973897"/>
<feature type="compositionally biased region" description="Basic and acidic residues" evidence="1">
    <location>
        <begin position="1353"/>
        <end position="1365"/>
    </location>
</feature>
<feature type="region of interest" description="Disordered" evidence="1">
    <location>
        <begin position="1241"/>
        <end position="1365"/>
    </location>
</feature>
<feature type="domain" description="EDRF1 N-terminal" evidence="3">
    <location>
        <begin position="26"/>
        <end position="209"/>
    </location>
</feature>
<proteinExistence type="predicted"/>
<dbReference type="PANTHER" id="PTHR15000:SF1">
    <property type="entry name" value="ERYTHROID DIFFERENTIATION-RELATED FACTOR 1"/>
    <property type="match status" value="1"/>
</dbReference>
<feature type="domain" description="EDRF1 TPR repeats region" evidence="2">
    <location>
        <begin position="951"/>
        <end position="1239"/>
    </location>
</feature>
<protein>
    <submittedName>
        <fullName evidence="5">Erythroid differentiation-related factor 1-like</fullName>
    </submittedName>
</protein>
<evidence type="ECO:0000313" key="4">
    <source>
        <dbReference type="Proteomes" id="UP000694845"/>
    </source>
</evidence>
<feature type="compositionally biased region" description="Basic and acidic residues" evidence="1">
    <location>
        <begin position="759"/>
        <end position="768"/>
    </location>
</feature>
<feature type="compositionally biased region" description="Polar residues" evidence="1">
    <location>
        <begin position="1290"/>
        <end position="1301"/>
    </location>
</feature>
<dbReference type="PANTHER" id="PTHR15000">
    <property type="entry name" value="ERYTHROID DIFFERENTIATION-RELATED FACTOR 1"/>
    <property type="match status" value="1"/>
</dbReference>
<dbReference type="InterPro" id="IPR056582">
    <property type="entry name" value="EDRF1_N"/>
</dbReference>
<feature type="region of interest" description="Disordered" evidence="1">
    <location>
        <begin position="1"/>
        <end position="21"/>
    </location>
</feature>
<dbReference type="OrthoDB" id="419432at2759"/>
<reference evidence="5" key="1">
    <citation type="submission" date="2025-08" db="UniProtKB">
        <authorList>
            <consortium name="RefSeq"/>
        </authorList>
    </citation>
    <scope>IDENTIFICATION</scope>
</reference>
<feature type="domain" description="EDRF1 N-terminal" evidence="3">
    <location>
        <begin position="229"/>
        <end position="493"/>
    </location>
</feature>
<dbReference type="Pfam" id="PF23788">
    <property type="entry name" value="EDRF1_N"/>
    <property type="match status" value="2"/>
</dbReference>
<dbReference type="InterPro" id="IPR011990">
    <property type="entry name" value="TPR-like_helical_dom_sf"/>
</dbReference>
<feature type="compositionally biased region" description="Low complexity" evidence="1">
    <location>
        <begin position="456"/>
        <end position="477"/>
    </location>
</feature>
<dbReference type="Gene3D" id="1.25.40.10">
    <property type="entry name" value="Tetratricopeptide repeat domain"/>
    <property type="match status" value="1"/>
</dbReference>
<feature type="compositionally biased region" description="Basic and acidic residues" evidence="1">
    <location>
        <begin position="1307"/>
        <end position="1316"/>
    </location>
</feature>